<feature type="compositionally biased region" description="Basic and acidic residues" evidence="1">
    <location>
        <begin position="60"/>
        <end position="71"/>
    </location>
</feature>
<feature type="region of interest" description="Disordered" evidence="1">
    <location>
        <begin position="141"/>
        <end position="192"/>
    </location>
</feature>
<name>A0AAV0AJG6_PHAPC</name>
<evidence type="ECO:0000256" key="1">
    <source>
        <dbReference type="SAM" id="MobiDB-lite"/>
    </source>
</evidence>
<dbReference type="Proteomes" id="UP001153365">
    <property type="component" value="Unassembled WGS sequence"/>
</dbReference>
<feature type="region of interest" description="Disordered" evidence="1">
    <location>
        <begin position="227"/>
        <end position="275"/>
    </location>
</feature>
<feature type="compositionally biased region" description="Polar residues" evidence="1">
    <location>
        <begin position="73"/>
        <end position="89"/>
    </location>
</feature>
<keyword evidence="3" id="KW-1185">Reference proteome</keyword>
<dbReference type="EMBL" id="CALTRL010000553">
    <property type="protein sequence ID" value="CAH7668632.1"/>
    <property type="molecule type" value="Genomic_DNA"/>
</dbReference>
<dbReference type="AlphaFoldDB" id="A0AAV0AJG6"/>
<organism evidence="2 3">
    <name type="scientific">Phakopsora pachyrhizi</name>
    <name type="common">Asian soybean rust disease fungus</name>
    <dbReference type="NCBI Taxonomy" id="170000"/>
    <lineage>
        <taxon>Eukaryota</taxon>
        <taxon>Fungi</taxon>
        <taxon>Dikarya</taxon>
        <taxon>Basidiomycota</taxon>
        <taxon>Pucciniomycotina</taxon>
        <taxon>Pucciniomycetes</taxon>
        <taxon>Pucciniales</taxon>
        <taxon>Phakopsoraceae</taxon>
        <taxon>Phakopsora</taxon>
    </lineage>
</organism>
<evidence type="ECO:0000313" key="2">
    <source>
        <dbReference type="EMBL" id="CAH7668632.1"/>
    </source>
</evidence>
<feature type="compositionally biased region" description="Basic and acidic residues" evidence="1">
    <location>
        <begin position="256"/>
        <end position="275"/>
    </location>
</feature>
<proteinExistence type="predicted"/>
<feature type="compositionally biased region" description="Low complexity" evidence="1">
    <location>
        <begin position="176"/>
        <end position="188"/>
    </location>
</feature>
<comment type="caution">
    <text evidence="2">The sequence shown here is derived from an EMBL/GenBank/DDBJ whole genome shotgun (WGS) entry which is preliminary data.</text>
</comment>
<feature type="compositionally biased region" description="Polar residues" evidence="1">
    <location>
        <begin position="28"/>
        <end position="38"/>
    </location>
</feature>
<feature type="region of interest" description="Disordered" evidence="1">
    <location>
        <begin position="15"/>
        <end position="91"/>
    </location>
</feature>
<gene>
    <name evidence="2" type="ORF">PPACK8108_LOCUS3157</name>
</gene>
<reference evidence="2" key="1">
    <citation type="submission" date="2022-06" db="EMBL/GenBank/DDBJ databases">
        <authorList>
            <consortium name="SYNGENTA / RWTH Aachen University"/>
        </authorList>
    </citation>
    <scope>NUCLEOTIDE SEQUENCE</scope>
</reference>
<evidence type="ECO:0000313" key="3">
    <source>
        <dbReference type="Proteomes" id="UP001153365"/>
    </source>
</evidence>
<sequence length="275" mass="31244">MLHRNEEQLDNLLESLHNINIHQPDRSFPSSDEQQAQEQDIKPLSPKNQEKLTNNPSSDLRCKPISLEHETASPISEDSSNSKQIQSQESLKEQELDLIRIKTDYSPLAAGSQVGYCSSPGYFAETGFRPKRTGVEQYLLHSNRFEKRKQPKTTTSSSSANQKQQSKLKNVESIDGDSSSKNTTSDSSKGVKIDCDHRAPLFLRPTPQLSNRIRGIFAEQRYKAQLNNPASQNLKNLPRRKKKVVPPVETNIKQEQQQRKDNIHNKDEINKTSNN</sequence>
<feature type="compositionally biased region" description="Low complexity" evidence="1">
    <location>
        <begin position="152"/>
        <end position="167"/>
    </location>
</feature>
<accession>A0AAV0AJG6</accession>
<protein>
    <submittedName>
        <fullName evidence="2">Expressed protein</fullName>
    </submittedName>
</protein>